<comment type="caution">
    <text evidence="2">The sequence shown here is derived from an EMBL/GenBank/DDBJ whole genome shotgun (WGS) entry which is preliminary data.</text>
</comment>
<proteinExistence type="predicted"/>
<keyword evidence="3" id="KW-1185">Reference proteome</keyword>
<evidence type="ECO:0000256" key="1">
    <source>
        <dbReference type="SAM" id="MobiDB-lite"/>
    </source>
</evidence>
<dbReference type="Proteomes" id="UP001151760">
    <property type="component" value="Unassembled WGS sequence"/>
</dbReference>
<name>A0ABQ5B6L8_9ASTR</name>
<accession>A0ABQ5B6L8</accession>
<evidence type="ECO:0000313" key="2">
    <source>
        <dbReference type="EMBL" id="GJT10226.1"/>
    </source>
</evidence>
<reference evidence="2" key="2">
    <citation type="submission" date="2022-01" db="EMBL/GenBank/DDBJ databases">
        <authorList>
            <person name="Yamashiro T."/>
            <person name="Shiraishi A."/>
            <person name="Satake H."/>
            <person name="Nakayama K."/>
        </authorList>
    </citation>
    <scope>NUCLEOTIDE SEQUENCE</scope>
</reference>
<feature type="compositionally biased region" description="Polar residues" evidence="1">
    <location>
        <begin position="1"/>
        <end position="19"/>
    </location>
</feature>
<gene>
    <name evidence="2" type="ORF">Tco_0857268</name>
</gene>
<feature type="region of interest" description="Disordered" evidence="1">
    <location>
        <begin position="1"/>
        <end position="31"/>
    </location>
</feature>
<reference evidence="2" key="1">
    <citation type="journal article" date="2022" name="Int. J. Mol. Sci.">
        <title>Draft Genome of Tanacetum Coccineum: Genomic Comparison of Closely Related Tanacetum-Family Plants.</title>
        <authorList>
            <person name="Yamashiro T."/>
            <person name="Shiraishi A."/>
            <person name="Nakayama K."/>
            <person name="Satake H."/>
        </authorList>
    </citation>
    <scope>NUCLEOTIDE SEQUENCE</scope>
</reference>
<evidence type="ECO:0000313" key="3">
    <source>
        <dbReference type="Proteomes" id="UP001151760"/>
    </source>
</evidence>
<dbReference type="EMBL" id="BQNB010012971">
    <property type="protein sequence ID" value="GJT10226.1"/>
    <property type="molecule type" value="Genomic_DNA"/>
</dbReference>
<protein>
    <submittedName>
        <fullName evidence="2">Uncharacterized protein</fullName>
    </submittedName>
</protein>
<sequence>MTTPEHSSQKSGNIVTKPSSVDEESTAGHNKYCLSEEEISRRRRLRRQFYWHTSDEEEDDEEEEEEEEQEWTLERIKSYYDRGIHDHSECEEAEEQRQLQYGFYYKVVGFSVSSFLPNVKCNNDMVKQRPPTPPPRPPPPPLVLWKIMLNMPSYIERRKRDPSVSFWSNISSSSKDSSEALIEENLGIRKSNFLFFLESTDDDKCSFVPRIDEMWVFGYSSGMRPPDLRTAFTLKVYASRQQHLLLGPQMHKQLHPTQSIDFGQLPCCSGRSVARIKGGFAALVGCRNAGAN</sequence>
<organism evidence="2 3">
    <name type="scientific">Tanacetum coccineum</name>
    <dbReference type="NCBI Taxonomy" id="301880"/>
    <lineage>
        <taxon>Eukaryota</taxon>
        <taxon>Viridiplantae</taxon>
        <taxon>Streptophyta</taxon>
        <taxon>Embryophyta</taxon>
        <taxon>Tracheophyta</taxon>
        <taxon>Spermatophyta</taxon>
        <taxon>Magnoliopsida</taxon>
        <taxon>eudicotyledons</taxon>
        <taxon>Gunneridae</taxon>
        <taxon>Pentapetalae</taxon>
        <taxon>asterids</taxon>
        <taxon>campanulids</taxon>
        <taxon>Asterales</taxon>
        <taxon>Asteraceae</taxon>
        <taxon>Asteroideae</taxon>
        <taxon>Anthemideae</taxon>
        <taxon>Anthemidinae</taxon>
        <taxon>Tanacetum</taxon>
    </lineage>
</organism>